<comment type="caution">
    <text evidence="1">The sequence shown here is derived from an EMBL/GenBank/DDBJ whole genome shotgun (WGS) entry which is preliminary data.</text>
</comment>
<keyword evidence="2" id="KW-1185">Reference proteome</keyword>
<name>H1PPC9_9FUSO</name>
<dbReference type="Pfam" id="PF09552">
    <property type="entry name" value="RE_BstXI"/>
    <property type="match status" value="1"/>
</dbReference>
<dbReference type="EMBL" id="AGWJ02000006">
    <property type="protein sequence ID" value="EHO84453.1"/>
    <property type="molecule type" value="Genomic_DNA"/>
</dbReference>
<organism evidence="1 2">
    <name type="scientific">Fusobacterium ulcerans 12-1B</name>
    <dbReference type="NCBI Taxonomy" id="457404"/>
    <lineage>
        <taxon>Bacteria</taxon>
        <taxon>Fusobacteriati</taxon>
        <taxon>Fusobacteriota</taxon>
        <taxon>Fusobacteriia</taxon>
        <taxon>Fusobacteriales</taxon>
        <taxon>Fusobacteriaceae</taxon>
        <taxon>Fusobacterium</taxon>
    </lineage>
</organism>
<dbReference type="BioCyc" id="FSP457404-HMP:GTSQ-273-MONOMER"/>
<accession>H1PPC9</accession>
<dbReference type="Proteomes" id="UP000003233">
    <property type="component" value="Unassembled WGS sequence"/>
</dbReference>
<dbReference type="PATRIC" id="fig|457404.5.peg.964"/>
<proteinExistence type="predicted"/>
<gene>
    <name evidence="1" type="ORF">HMPREF0402_00272</name>
</gene>
<protein>
    <submittedName>
        <fullName evidence="1">Uncharacterized protein</fullName>
    </submittedName>
</protein>
<dbReference type="AlphaFoldDB" id="H1PPC9"/>
<dbReference type="HOGENOM" id="CLU_796796_0_0_0"/>
<dbReference type="InterPro" id="IPR018578">
    <property type="entry name" value="Restrct_endonuc_II_BstXI"/>
</dbReference>
<evidence type="ECO:0000313" key="2">
    <source>
        <dbReference type="Proteomes" id="UP000003233"/>
    </source>
</evidence>
<evidence type="ECO:0000313" key="1">
    <source>
        <dbReference type="EMBL" id="EHO84453.1"/>
    </source>
</evidence>
<sequence length="422" mass="49514">MKDIFNFLPFKLKKRINKTGEGRSGLEIYKRRNRRDYRVIVQYSTWKKLMNLPLLLTPEEYFKLDENARLNLVVEYTEKDTIIYPDLLNFTPVSPNTEYNILPEFLEGYAVLITPKEYFGSSYPSRSTTLDDNFILGTTGFVYYSTIDEYNNYLPLNDWKEVYELSTIGNQTNMPKTWYGDYVLNIKNSSNQRISPICKNRNSQNIEEIQIFFDAYFPEILKCPAQAGLGNYDYDYASPEIINLVKMQMLFLALSSKEEDGISFEEYIKNNSTSLSHVGDSAIYKRYLTSDEYLDDFRKTFTNFKLKCQRKGLLNYEKLFEIGAWDIINNLPICPLCGKPIHPHEFFEEIEQTEGRQVSDNTQRAIVLMHIEALRPGKLNHRPYNLGWGHNFCNTIQGDKDISETIEELRKIIVNYEEHHKK</sequence>
<reference evidence="1 2" key="1">
    <citation type="submission" date="2012-07" db="EMBL/GenBank/DDBJ databases">
        <title>The Genome Sequence of Fusobacterium ulcerans 12_1B.</title>
        <authorList>
            <consortium name="The Broad Institute Genome Sequencing Platform"/>
            <person name="Earl A."/>
            <person name="Ward D."/>
            <person name="Feldgarden M."/>
            <person name="Gevers D."/>
            <person name="Strauss J."/>
            <person name="Ambrose C.E."/>
            <person name="Allen-Vercoe E."/>
            <person name="Walker B."/>
            <person name="Young S.K."/>
            <person name="Zeng Q."/>
            <person name="Gargeya S."/>
            <person name="Fitzgerald M."/>
            <person name="Haas B."/>
            <person name="Abouelleil A."/>
            <person name="Alvarado L."/>
            <person name="Arachchi H.M."/>
            <person name="Berlin A.M."/>
            <person name="Chapman S.B."/>
            <person name="Goldberg J."/>
            <person name="Griggs A."/>
            <person name="Gujja S."/>
            <person name="Hansen M."/>
            <person name="Howarth C."/>
            <person name="Imamovic A."/>
            <person name="Larimer J."/>
            <person name="McCowen C."/>
            <person name="Montmayeur A."/>
            <person name="Murphy C."/>
            <person name="Neiman D."/>
            <person name="Pearson M."/>
            <person name="Priest M."/>
            <person name="Roberts A."/>
            <person name="Saif S."/>
            <person name="Shea T."/>
            <person name="Sisk P."/>
            <person name="Sykes S."/>
            <person name="Wortman J."/>
            <person name="Nusbaum C."/>
            <person name="Birren B."/>
        </authorList>
    </citation>
    <scope>NUCLEOTIDE SEQUENCE [LARGE SCALE GENOMIC DNA]</scope>
    <source>
        <strain evidence="1 2">12_1B</strain>
    </source>
</reference>
<dbReference type="RefSeq" id="WP_008695579.1">
    <property type="nucleotide sequence ID" value="NZ_KE161007.1"/>
</dbReference>